<dbReference type="EMBL" id="CP001280">
    <property type="protein sequence ID" value="ACK50670.1"/>
    <property type="molecule type" value="Genomic_DNA"/>
</dbReference>
<evidence type="ECO:0000256" key="4">
    <source>
        <dbReference type="ARBA" id="ARBA00023136"/>
    </source>
</evidence>
<feature type="transmembrane region" description="Helical" evidence="5">
    <location>
        <begin position="63"/>
        <end position="86"/>
    </location>
</feature>
<dbReference type="HOGENOM" id="CLU_156492_0_0_5"/>
<dbReference type="STRING" id="395965.Msil_1723"/>
<feature type="transmembrane region" description="Helical" evidence="5">
    <location>
        <begin position="29"/>
        <end position="51"/>
    </location>
</feature>
<accession>B8EKD0</accession>
<dbReference type="SUPFAM" id="SSF81343">
    <property type="entry name" value="Fumarate reductase respiratory complex transmembrane subunits"/>
    <property type="match status" value="1"/>
</dbReference>
<dbReference type="KEGG" id="msl:Msil_1723"/>
<protein>
    <submittedName>
        <fullName evidence="6">Fumarate reductase, subunit C</fullName>
    </submittedName>
</protein>
<dbReference type="GO" id="GO:0016020">
    <property type="term" value="C:membrane"/>
    <property type="evidence" value="ECO:0007669"/>
    <property type="project" value="InterPro"/>
</dbReference>
<dbReference type="InterPro" id="IPR003510">
    <property type="entry name" value="Fumarate_red_C"/>
</dbReference>
<dbReference type="Gene3D" id="1.20.1300.10">
    <property type="entry name" value="Fumarate reductase/succinate dehydrogenase, transmembrane subunit"/>
    <property type="match status" value="1"/>
</dbReference>
<evidence type="ECO:0000256" key="5">
    <source>
        <dbReference type="SAM" id="Phobius"/>
    </source>
</evidence>
<dbReference type="eggNOG" id="COG3029">
    <property type="taxonomic scope" value="Bacteria"/>
</dbReference>
<evidence type="ECO:0000256" key="1">
    <source>
        <dbReference type="ARBA" id="ARBA00022475"/>
    </source>
</evidence>
<reference evidence="6 7" key="1">
    <citation type="journal article" date="2010" name="J. Bacteriol.">
        <title>Complete genome sequence of the aerobic facultative methanotroph Methylocella silvestris BL2.</title>
        <authorList>
            <person name="Chen Y."/>
            <person name="Crombie A."/>
            <person name="Rahman M.T."/>
            <person name="Dedysh S.N."/>
            <person name="Liesack W."/>
            <person name="Stott M.B."/>
            <person name="Alam M."/>
            <person name="Theisen A.R."/>
            <person name="Murrell J.C."/>
            <person name="Dunfield P.F."/>
        </authorList>
    </citation>
    <scope>NUCLEOTIDE SEQUENCE [LARGE SCALE GENOMIC DNA]</scope>
    <source>
        <strain evidence="7">DSM 15510 / CIP 108128 / LMG 27833 / NCIMB 13906 / BL2</strain>
    </source>
</reference>
<dbReference type="RefSeq" id="WP_012590740.1">
    <property type="nucleotide sequence ID" value="NC_011666.1"/>
</dbReference>
<dbReference type="Proteomes" id="UP000002257">
    <property type="component" value="Chromosome"/>
</dbReference>
<feature type="transmembrane region" description="Helical" evidence="5">
    <location>
        <begin position="107"/>
        <end position="133"/>
    </location>
</feature>
<evidence type="ECO:0000256" key="2">
    <source>
        <dbReference type="ARBA" id="ARBA00022692"/>
    </source>
</evidence>
<gene>
    <name evidence="6" type="ordered locus">Msil_1723</name>
</gene>
<dbReference type="Pfam" id="PF02300">
    <property type="entry name" value="Fumarate_red_C"/>
    <property type="match status" value="1"/>
</dbReference>
<keyword evidence="3 5" id="KW-1133">Transmembrane helix</keyword>
<sequence length="134" mass="14941">MNESRPFHRPRPSRWWAHKPYRAYTIRELCGVAVAVYGAILLAGVVCLWRGPDAYDAYRRALASPWSLLAHLLLLAAVLWHVVTWFQILPKTMPKLVLRGRLVPQRLLSAVTLSIACACSVALLVGAIIVGAWS</sequence>
<keyword evidence="1" id="KW-1003">Cell membrane</keyword>
<evidence type="ECO:0000256" key="3">
    <source>
        <dbReference type="ARBA" id="ARBA00022989"/>
    </source>
</evidence>
<dbReference type="AlphaFoldDB" id="B8EKD0"/>
<keyword evidence="2 5" id="KW-0812">Transmembrane</keyword>
<proteinExistence type="predicted"/>
<dbReference type="OrthoDB" id="8909678at2"/>
<name>B8EKD0_METSB</name>
<keyword evidence="4 5" id="KW-0472">Membrane</keyword>
<dbReference type="InterPro" id="IPR034804">
    <property type="entry name" value="SQR/QFR_C/D"/>
</dbReference>
<organism evidence="6 7">
    <name type="scientific">Methylocella silvestris (strain DSM 15510 / CIP 108128 / LMG 27833 / NCIMB 13906 / BL2)</name>
    <dbReference type="NCBI Taxonomy" id="395965"/>
    <lineage>
        <taxon>Bacteria</taxon>
        <taxon>Pseudomonadati</taxon>
        <taxon>Pseudomonadota</taxon>
        <taxon>Alphaproteobacteria</taxon>
        <taxon>Hyphomicrobiales</taxon>
        <taxon>Beijerinckiaceae</taxon>
        <taxon>Methylocella</taxon>
    </lineage>
</organism>
<keyword evidence="7" id="KW-1185">Reference proteome</keyword>
<evidence type="ECO:0000313" key="7">
    <source>
        <dbReference type="Proteomes" id="UP000002257"/>
    </source>
</evidence>
<evidence type="ECO:0000313" key="6">
    <source>
        <dbReference type="EMBL" id="ACK50670.1"/>
    </source>
</evidence>